<evidence type="ECO:0000256" key="1">
    <source>
        <dbReference type="ARBA" id="ARBA00004123"/>
    </source>
</evidence>
<dbReference type="InterPro" id="IPR044198">
    <property type="entry name" value="DEK"/>
</dbReference>
<dbReference type="Proteomes" id="UP001434883">
    <property type="component" value="Unassembled WGS sequence"/>
</dbReference>
<dbReference type="PANTHER" id="PTHR13468">
    <property type="entry name" value="DEK PROTEIN"/>
    <property type="match status" value="1"/>
</dbReference>
<evidence type="ECO:0000313" key="7">
    <source>
        <dbReference type="EMBL" id="MEQ2218496.1"/>
    </source>
</evidence>
<dbReference type="SUPFAM" id="SSF109715">
    <property type="entry name" value="DEK C-terminal domain"/>
    <property type="match status" value="1"/>
</dbReference>
<keyword evidence="3" id="KW-0238">DNA-binding</keyword>
<protein>
    <recommendedName>
        <fullName evidence="6">DEK-C domain-containing protein</fullName>
    </recommendedName>
</protein>
<keyword evidence="4" id="KW-0539">Nucleus</keyword>
<evidence type="ECO:0000256" key="3">
    <source>
        <dbReference type="ARBA" id="ARBA00023125"/>
    </source>
</evidence>
<keyword evidence="2" id="KW-0156">Chromatin regulator</keyword>
<dbReference type="PANTHER" id="PTHR13468:SF1">
    <property type="entry name" value="PROTEIN DEK"/>
    <property type="match status" value="1"/>
</dbReference>
<dbReference type="EMBL" id="JAHRIN010077032">
    <property type="protein sequence ID" value="MEQ2218496.1"/>
    <property type="molecule type" value="Genomic_DNA"/>
</dbReference>
<dbReference type="InterPro" id="IPR014876">
    <property type="entry name" value="DEK_C"/>
</dbReference>
<reference evidence="7 8" key="1">
    <citation type="submission" date="2021-06" db="EMBL/GenBank/DDBJ databases">
        <authorList>
            <person name="Palmer J.M."/>
        </authorList>
    </citation>
    <scope>NUCLEOTIDE SEQUENCE [LARGE SCALE GENOMIC DNA]</scope>
    <source>
        <strain evidence="7 8">XC_2019</strain>
        <tissue evidence="7">Muscle</tissue>
    </source>
</reference>
<name>A0ABV0SF58_9TELE</name>
<evidence type="ECO:0000256" key="4">
    <source>
        <dbReference type="ARBA" id="ARBA00023242"/>
    </source>
</evidence>
<dbReference type="Gene3D" id="1.10.10.60">
    <property type="entry name" value="Homeodomain-like"/>
    <property type="match status" value="1"/>
</dbReference>
<proteinExistence type="predicted"/>
<evidence type="ECO:0000259" key="6">
    <source>
        <dbReference type="PROSITE" id="PS51998"/>
    </source>
</evidence>
<feature type="region of interest" description="Disordered" evidence="5">
    <location>
        <begin position="1"/>
        <end position="31"/>
    </location>
</feature>
<evidence type="ECO:0000256" key="2">
    <source>
        <dbReference type="ARBA" id="ARBA00022853"/>
    </source>
</evidence>
<accession>A0ABV0SF58</accession>
<keyword evidence="8" id="KW-1185">Reference proteome</keyword>
<dbReference type="Pfam" id="PF08766">
    <property type="entry name" value="DEK_C"/>
    <property type="match status" value="1"/>
</dbReference>
<evidence type="ECO:0000256" key="5">
    <source>
        <dbReference type="SAM" id="MobiDB-lite"/>
    </source>
</evidence>
<organism evidence="7 8">
    <name type="scientific">Xenoophorus captivus</name>
    <dbReference type="NCBI Taxonomy" id="1517983"/>
    <lineage>
        <taxon>Eukaryota</taxon>
        <taxon>Metazoa</taxon>
        <taxon>Chordata</taxon>
        <taxon>Craniata</taxon>
        <taxon>Vertebrata</taxon>
        <taxon>Euteleostomi</taxon>
        <taxon>Actinopterygii</taxon>
        <taxon>Neopterygii</taxon>
        <taxon>Teleostei</taxon>
        <taxon>Neoteleostei</taxon>
        <taxon>Acanthomorphata</taxon>
        <taxon>Ovalentaria</taxon>
        <taxon>Atherinomorphae</taxon>
        <taxon>Cyprinodontiformes</taxon>
        <taxon>Goodeidae</taxon>
        <taxon>Xenoophorus</taxon>
    </lineage>
</organism>
<dbReference type="PROSITE" id="PS51998">
    <property type="entry name" value="DEK_C"/>
    <property type="match status" value="1"/>
</dbReference>
<evidence type="ECO:0000313" key="8">
    <source>
        <dbReference type="Proteomes" id="UP001434883"/>
    </source>
</evidence>
<comment type="caution">
    <text evidence="7">The sequence shown here is derived from an EMBL/GenBank/DDBJ whole genome shotgun (WGS) entry which is preliminary data.</text>
</comment>
<sequence>MDSSAVSEEEVGDLLREESIPRRSCSKISGSGDKLGDIPRTNYEINKRKADELKLLHSILFDRPGKFYVLPQSASVKKNLRLFNGFPFDADSSEFTKKREKMLRNSNLNNTKLKLICTVLDLEKKGTHLDLINRILNFLIAPKNSGKLKKIVENLLKEANLEEMTMKQICQKVFDTYPEHDLSGRKDFIKQTVKTVSFIVYLSTHNMTTVTLLLQLWVRWFGFTEQLFCQEFNT</sequence>
<comment type="subcellular location">
    <subcellularLocation>
        <location evidence="1">Nucleus</location>
    </subcellularLocation>
</comment>
<gene>
    <name evidence="7" type="ORF">XENOCAPTIV_003967</name>
</gene>
<feature type="domain" description="DEK-C" evidence="6">
    <location>
        <begin position="142"/>
        <end position="198"/>
    </location>
</feature>